<dbReference type="RefSeq" id="WP_273949265.1">
    <property type="nucleotide sequence ID" value="NZ_JAQSIP010000002.1"/>
</dbReference>
<sequence length="126" mass="14125">MQIIVYRLRSGGHRIPGADPTLRHALRGDLQLVPADVGETRRRARLLGPDGRDLTQPLEYASVKQIRGEAMQLSGVEITSRTTKGRATKWAQTWLCVWDESVALALLSKIQVRPNDAFSPEYDDED</sequence>
<reference evidence="1 2" key="1">
    <citation type="submission" date="2023-02" db="EMBL/GenBank/DDBJ databases">
        <title>Bacterial whole genomic sequence of Curvibacter sp. HBC61.</title>
        <authorList>
            <person name="Le V."/>
            <person name="Ko S.-R."/>
            <person name="Ahn C.-Y."/>
            <person name="Oh H.-M."/>
        </authorList>
    </citation>
    <scope>NUCLEOTIDE SEQUENCE [LARGE SCALE GENOMIC DNA]</scope>
    <source>
        <strain evidence="1 2">HBC61</strain>
    </source>
</reference>
<dbReference type="EMBL" id="JAQSIP010000002">
    <property type="protein sequence ID" value="MDD0837937.1"/>
    <property type="molecule type" value="Genomic_DNA"/>
</dbReference>
<accession>A0ABT5MYT2</accession>
<organism evidence="1 2">
    <name type="scientific">Curvibacter cyanobacteriorum</name>
    <dbReference type="NCBI Taxonomy" id="3026422"/>
    <lineage>
        <taxon>Bacteria</taxon>
        <taxon>Pseudomonadati</taxon>
        <taxon>Pseudomonadota</taxon>
        <taxon>Betaproteobacteria</taxon>
        <taxon>Burkholderiales</taxon>
        <taxon>Comamonadaceae</taxon>
        <taxon>Curvibacter</taxon>
    </lineage>
</organism>
<evidence type="ECO:0000313" key="1">
    <source>
        <dbReference type="EMBL" id="MDD0837937.1"/>
    </source>
</evidence>
<proteinExistence type="predicted"/>
<comment type="caution">
    <text evidence="1">The sequence shown here is derived from an EMBL/GenBank/DDBJ whole genome shotgun (WGS) entry which is preliminary data.</text>
</comment>
<name>A0ABT5MYT2_9BURK</name>
<protein>
    <submittedName>
        <fullName evidence="1">Uncharacterized protein</fullName>
    </submittedName>
</protein>
<evidence type="ECO:0000313" key="2">
    <source>
        <dbReference type="Proteomes" id="UP001528673"/>
    </source>
</evidence>
<keyword evidence="2" id="KW-1185">Reference proteome</keyword>
<gene>
    <name evidence="1" type="ORF">PSQ40_05065</name>
</gene>
<dbReference type="Proteomes" id="UP001528673">
    <property type="component" value="Unassembled WGS sequence"/>
</dbReference>